<keyword evidence="2" id="KW-0812">Transmembrane</keyword>
<reference evidence="3" key="1">
    <citation type="journal article" date="2023" name="Mol. Biol. Evol.">
        <title>Third-Generation Sequencing Reveals the Adaptive Role of the Epigenome in Three Deep-Sea Polychaetes.</title>
        <authorList>
            <person name="Perez M."/>
            <person name="Aroh O."/>
            <person name="Sun Y."/>
            <person name="Lan Y."/>
            <person name="Juniper S.K."/>
            <person name="Young C.R."/>
            <person name="Angers B."/>
            <person name="Qian P.Y."/>
        </authorList>
    </citation>
    <scope>NUCLEOTIDE SEQUENCE</scope>
    <source>
        <strain evidence="3">R07B-5</strain>
    </source>
</reference>
<name>A0AAD9L411_RIDPI</name>
<evidence type="ECO:0000313" key="3">
    <source>
        <dbReference type="EMBL" id="KAK2182862.1"/>
    </source>
</evidence>
<keyword evidence="2" id="KW-0472">Membrane</keyword>
<dbReference type="EMBL" id="JAODUO010000333">
    <property type="protein sequence ID" value="KAK2182862.1"/>
    <property type="molecule type" value="Genomic_DNA"/>
</dbReference>
<comment type="caution">
    <text evidence="3">The sequence shown here is derived from an EMBL/GenBank/DDBJ whole genome shotgun (WGS) entry which is preliminary data.</text>
</comment>
<evidence type="ECO:0000313" key="4">
    <source>
        <dbReference type="Proteomes" id="UP001209878"/>
    </source>
</evidence>
<dbReference type="PANTHER" id="PTHR11119">
    <property type="entry name" value="XANTHINE-URACIL / VITAMIN C PERMEASE FAMILY MEMBER"/>
    <property type="match status" value="1"/>
</dbReference>
<gene>
    <name evidence="3" type="ORF">NP493_333g02119</name>
</gene>
<feature type="transmembrane region" description="Helical" evidence="2">
    <location>
        <begin position="54"/>
        <end position="74"/>
    </location>
</feature>
<accession>A0AAD9L411</accession>
<evidence type="ECO:0000256" key="1">
    <source>
        <dbReference type="ARBA" id="ARBA00008821"/>
    </source>
</evidence>
<feature type="transmembrane region" description="Helical" evidence="2">
    <location>
        <begin position="21"/>
        <end position="38"/>
    </location>
</feature>
<organism evidence="3 4">
    <name type="scientific">Ridgeia piscesae</name>
    <name type="common">Tubeworm</name>
    <dbReference type="NCBI Taxonomy" id="27915"/>
    <lineage>
        <taxon>Eukaryota</taxon>
        <taxon>Metazoa</taxon>
        <taxon>Spiralia</taxon>
        <taxon>Lophotrochozoa</taxon>
        <taxon>Annelida</taxon>
        <taxon>Polychaeta</taxon>
        <taxon>Sedentaria</taxon>
        <taxon>Canalipalpata</taxon>
        <taxon>Sabellida</taxon>
        <taxon>Siboglinidae</taxon>
        <taxon>Ridgeia</taxon>
    </lineage>
</organism>
<comment type="similarity">
    <text evidence="1">Belongs to the nucleobase:cation symporter-2 (NCS2) (TC 2.A.40) family.</text>
</comment>
<proteinExistence type="inferred from homology"/>
<dbReference type="Proteomes" id="UP001209878">
    <property type="component" value="Unassembled WGS sequence"/>
</dbReference>
<keyword evidence="2" id="KW-1133">Transmembrane helix</keyword>
<sequence length="183" mass="20444">MITAVGILNLQMIDLQIPRNLFITGFSLFLGLSVPQWVSQNPKAIDTGDYTLDQILLVFCSTGMLVGGLAAFFLDNTIPGTEEERGLKLWRENLKRSLDVNQAEASSYDLPFGMALIRKCRWAHRVPFSPTFGLGQSGKETDQRAEEQEDYIVETITDGTLVSEKGNDNLAYNDFKSNIDTKM</sequence>
<keyword evidence="4" id="KW-1185">Reference proteome</keyword>
<dbReference type="AlphaFoldDB" id="A0AAD9L411"/>
<protein>
    <submittedName>
        <fullName evidence="3">Uncharacterized protein</fullName>
    </submittedName>
</protein>
<evidence type="ECO:0000256" key="2">
    <source>
        <dbReference type="SAM" id="Phobius"/>
    </source>
</evidence>